<dbReference type="OrthoDB" id="76215at2759"/>
<dbReference type="PANTHER" id="PTHR46929:SF3">
    <property type="entry name" value="MYB_SANT-LIKE DOMAIN-CONTAINING PROTEIN"/>
    <property type="match status" value="1"/>
</dbReference>
<feature type="region of interest" description="Disordered" evidence="1">
    <location>
        <begin position="1"/>
        <end position="38"/>
    </location>
</feature>
<organism evidence="2 3">
    <name type="scientific">Puccinia graminis f. sp. tritici</name>
    <dbReference type="NCBI Taxonomy" id="56615"/>
    <lineage>
        <taxon>Eukaryota</taxon>
        <taxon>Fungi</taxon>
        <taxon>Dikarya</taxon>
        <taxon>Basidiomycota</taxon>
        <taxon>Pucciniomycotina</taxon>
        <taxon>Pucciniomycetes</taxon>
        <taxon>Pucciniales</taxon>
        <taxon>Pucciniaceae</taxon>
        <taxon>Puccinia</taxon>
    </lineage>
</organism>
<name>A0A5B0LZF8_PUCGR</name>
<protein>
    <recommendedName>
        <fullName evidence="4">Myb/SANT-like domain-containing protein</fullName>
    </recommendedName>
</protein>
<keyword evidence="3" id="KW-1185">Reference proteome</keyword>
<dbReference type="AlphaFoldDB" id="A0A5B0LZF8"/>
<comment type="caution">
    <text evidence="2">The sequence shown here is derived from an EMBL/GenBank/DDBJ whole genome shotgun (WGS) entry which is preliminary data.</text>
</comment>
<evidence type="ECO:0000256" key="1">
    <source>
        <dbReference type="SAM" id="MobiDB-lite"/>
    </source>
</evidence>
<evidence type="ECO:0000313" key="3">
    <source>
        <dbReference type="Proteomes" id="UP000324748"/>
    </source>
</evidence>
<sequence>MTTPGNNQTTVQIPSNKTPTPNAGGQVPSQLTQATDNITSNENSGLGKLIWSSVMEKSALDLYVKVVIDGKQSKGGFKLEVRISLAPCSLAKKKWYGAFVACKGASGFGWNNEKCMVTASDDVWNSFLVLHPLAKRFKNTPFPEYNNLHIIFTGQAATGALHRGAHGNGEDNNNHQDLKQDGPNAPERASGGEESPTGLASQRLGSSIKQLITAFSDTVPEPSAAQDSKIDQALAKFQDNFADNLTMEELLAGFVVLENEAKAHIFLVICDPDHSRAWFH</sequence>
<dbReference type="EMBL" id="VSWC01000183">
    <property type="protein sequence ID" value="KAA1069436.1"/>
    <property type="molecule type" value="Genomic_DNA"/>
</dbReference>
<dbReference type="PANTHER" id="PTHR46929">
    <property type="entry name" value="EXPRESSED PROTEIN"/>
    <property type="match status" value="1"/>
</dbReference>
<dbReference type="Proteomes" id="UP000324748">
    <property type="component" value="Unassembled WGS sequence"/>
</dbReference>
<feature type="compositionally biased region" description="Basic and acidic residues" evidence="1">
    <location>
        <begin position="168"/>
        <end position="180"/>
    </location>
</feature>
<feature type="region of interest" description="Disordered" evidence="1">
    <location>
        <begin position="161"/>
        <end position="200"/>
    </location>
</feature>
<gene>
    <name evidence="2" type="ORF">PGT21_024356</name>
</gene>
<evidence type="ECO:0000313" key="2">
    <source>
        <dbReference type="EMBL" id="KAA1069436.1"/>
    </source>
</evidence>
<evidence type="ECO:0008006" key="4">
    <source>
        <dbReference type="Google" id="ProtNLM"/>
    </source>
</evidence>
<accession>A0A5B0LZF8</accession>
<proteinExistence type="predicted"/>
<reference evidence="2 3" key="1">
    <citation type="submission" date="2019-05" db="EMBL/GenBank/DDBJ databases">
        <title>Emergence of the Ug99 lineage of the wheat stem rust pathogen through somatic hybridization.</title>
        <authorList>
            <person name="Li F."/>
            <person name="Upadhyaya N.M."/>
            <person name="Sperschneider J."/>
            <person name="Matny O."/>
            <person name="Nguyen-Phuc H."/>
            <person name="Mago R."/>
            <person name="Raley C."/>
            <person name="Miller M.E."/>
            <person name="Silverstein K.A.T."/>
            <person name="Henningsen E."/>
            <person name="Hirsch C.D."/>
            <person name="Visser B."/>
            <person name="Pretorius Z.A."/>
            <person name="Steffenson B.J."/>
            <person name="Schwessinger B."/>
            <person name="Dodds P.N."/>
            <person name="Figueroa M."/>
        </authorList>
    </citation>
    <scope>NUCLEOTIDE SEQUENCE [LARGE SCALE GENOMIC DNA]</scope>
    <source>
        <strain evidence="2">21-0</strain>
    </source>
</reference>